<sequence>MNDAAAMRTGAAAQLPRDMRASVSCMYRGDRKAGDSIAGSMRFDTTQRMMNQAFYEMASSNRC</sequence>
<comment type="caution">
    <text evidence="1">The sequence shown here is derived from an EMBL/GenBank/DDBJ whole genome shotgun (WGS) entry which is preliminary data.</text>
</comment>
<gene>
    <name evidence="1" type="ORF">C3743_11385</name>
</gene>
<dbReference type="EMBL" id="PQVP01000001">
    <property type="protein sequence ID" value="POZ87017.1"/>
    <property type="molecule type" value="Genomic_DNA"/>
</dbReference>
<evidence type="ECO:0000313" key="1">
    <source>
        <dbReference type="EMBL" id="POZ87017.1"/>
    </source>
</evidence>
<accession>A0A2S5E6J2</accession>
<dbReference type="AlphaFoldDB" id="A0A2S5E6J2"/>
<organism evidence="1 2">
    <name type="scientific">Burkholderia contaminans</name>
    <dbReference type="NCBI Taxonomy" id="488447"/>
    <lineage>
        <taxon>Bacteria</taxon>
        <taxon>Pseudomonadati</taxon>
        <taxon>Pseudomonadota</taxon>
        <taxon>Betaproteobacteria</taxon>
        <taxon>Burkholderiales</taxon>
        <taxon>Burkholderiaceae</taxon>
        <taxon>Burkholderia</taxon>
        <taxon>Burkholderia cepacia complex</taxon>
    </lineage>
</organism>
<dbReference type="Proteomes" id="UP000238655">
    <property type="component" value="Chromosome 2"/>
</dbReference>
<name>A0A2S5E6J2_9BURK</name>
<protein>
    <submittedName>
        <fullName evidence="1">Uncharacterized protein</fullName>
    </submittedName>
</protein>
<reference evidence="1 2" key="1">
    <citation type="submission" date="2018-01" db="EMBL/GenBank/DDBJ databases">
        <title>Successful Treatment of Persistent Burkholderia cepacia Bacteremia with Ceftazidime-Avibactam.</title>
        <authorList>
            <person name="Tamma P."/>
            <person name="Fan Y."/>
            <person name="Bergman Y."/>
            <person name="Sick-Samuels A."/>
            <person name="Hsu A."/>
            <person name="Timp W."/>
            <person name="Simner P."/>
        </authorList>
    </citation>
    <scope>NUCLEOTIDE SEQUENCE [LARGE SCALE GENOMIC DNA]</scope>
    <source>
        <strain evidence="1 2">170816</strain>
    </source>
</reference>
<evidence type="ECO:0000313" key="2">
    <source>
        <dbReference type="Proteomes" id="UP000238655"/>
    </source>
</evidence>
<proteinExistence type="predicted"/>